<dbReference type="SUPFAM" id="SSF52980">
    <property type="entry name" value="Restriction endonuclease-like"/>
    <property type="match status" value="1"/>
</dbReference>
<dbReference type="InterPro" id="IPR008538">
    <property type="entry name" value="Uma2"/>
</dbReference>
<dbReference type="GO" id="GO:0004519">
    <property type="term" value="F:endonuclease activity"/>
    <property type="evidence" value="ECO:0007669"/>
    <property type="project" value="UniProtKB-KW"/>
</dbReference>
<sequence>MRTSTDIQPMPQTLEEFMVWEPNDGYKYEWNDGEIIRFERMKKKHLLLLRALSRLFASTEAYRLGGELIQEQDVWLTGIQMRRPDLAYFSGQQIDNSMLLADEPIPAFAIEIISPTDDAIKVDEKVAEYFKAGVQVVWHIYPENESVYVYTSRRNVVICIEHDLCSAQPVLPDFEIRVNDLFALPQVG</sequence>
<keyword evidence="2" id="KW-0540">Nuclease</keyword>
<keyword evidence="2" id="KW-0255">Endonuclease</keyword>
<evidence type="ECO:0000313" key="2">
    <source>
        <dbReference type="EMBL" id="MPR32045.1"/>
    </source>
</evidence>
<dbReference type="CDD" id="cd06260">
    <property type="entry name" value="DUF820-like"/>
    <property type="match status" value="1"/>
</dbReference>
<name>A0A7C9F233_9BACT</name>
<dbReference type="AlphaFoldDB" id="A0A7C9F233"/>
<dbReference type="InterPro" id="IPR011335">
    <property type="entry name" value="Restrct_endonuc-II-like"/>
</dbReference>
<organism evidence="2 3">
    <name type="scientific">Salmonirosea aquatica</name>
    <dbReference type="NCBI Taxonomy" id="2654236"/>
    <lineage>
        <taxon>Bacteria</taxon>
        <taxon>Pseudomonadati</taxon>
        <taxon>Bacteroidota</taxon>
        <taxon>Cytophagia</taxon>
        <taxon>Cytophagales</taxon>
        <taxon>Spirosomataceae</taxon>
        <taxon>Salmonirosea</taxon>
    </lineage>
</organism>
<dbReference type="PANTHER" id="PTHR34107:SF4">
    <property type="entry name" value="SLL1222 PROTEIN"/>
    <property type="match status" value="1"/>
</dbReference>
<gene>
    <name evidence="2" type="ORF">GBK04_01475</name>
</gene>
<dbReference type="Proteomes" id="UP000479293">
    <property type="component" value="Unassembled WGS sequence"/>
</dbReference>
<feature type="domain" description="Putative restriction endonuclease" evidence="1">
    <location>
        <begin position="14"/>
        <end position="178"/>
    </location>
</feature>
<comment type="caution">
    <text evidence="2">The sequence shown here is derived from an EMBL/GenBank/DDBJ whole genome shotgun (WGS) entry which is preliminary data.</text>
</comment>
<dbReference type="InterPro" id="IPR012296">
    <property type="entry name" value="Nuclease_put_TT1808"/>
</dbReference>
<evidence type="ECO:0000313" key="3">
    <source>
        <dbReference type="Proteomes" id="UP000479293"/>
    </source>
</evidence>
<dbReference type="Pfam" id="PF05685">
    <property type="entry name" value="Uma2"/>
    <property type="match status" value="1"/>
</dbReference>
<keyword evidence="3" id="KW-1185">Reference proteome</keyword>
<dbReference type="Gene3D" id="3.90.1570.10">
    <property type="entry name" value="tt1808, chain A"/>
    <property type="match status" value="1"/>
</dbReference>
<dbReference type="EMBL" id="WHLY01000002">
    <property type="protein sequence ID" value="MPR32045.1"/>
    <property type="molecule type" value="Genomic_DNA"/>
</dbReference>
<accession>A0A7C9F233</accession>
<dbReference type="PANTHER" id="PTHR34107">
    <property type="entry name" value="SLL0198 PROTEIN-RELATED"/>
    <property type="match status" value="1"/>
</dbReference>
<keyword evidence="2" id="KW-0378">Hydrolase</keyword>
<protein>
    <submittedName>
        <fullName evidence="2">Uma2 family endonuclease</fullName>
    </submittedName>
</protein>
<evidence type="ECO:0000259" key="1">
    <source>
        <dbReference type="Pfam" id="PF05685"/>
    </source>
</evidence>
<reference evidence="2 3" key="1">
    <citation type="submission" date="2019-10" db="EMBL/GenBank/DDBJ databases">
        <title>Draft Genome Sequence of Cytophagaceae sp. SJW1-29.</title>
        <authorList>
            <person name="Choi A."/>
        </authorList>
    </citation>
    <scope>NUCLEOTIDE SEQUENCE [LARGE SCALE GENOMIC DNA]</scope>
    <source>
        <strain evidence="2 3">SJW1-29</strain>
    </source>
</reference>
<proteinExistence type="predicted"/>